<gene>
    <name evidence="2" type="ORF">SNAT2548_LOCUS6287</name>
</gene>
<keyword evidence="3" id="KW-1185">Reference proteome</keyword>
<evidence type="ECO:0000313" key="2">
    <source>
        <dbReference type="EMBL" id="CAE7203861.1"/>
    </source>
</evidence>
<comment type="caution">
    <text evidence="2">The sequence shown here is derived from an EMBL/GenBank/DDBJ whole genome shotgun (WGS) entry which is preliminary data.</text>
</comment>
<accession>A0A812JDK9</accession>
<protein>
    <submittedName>
        <fullName evidence="2">Uncharacterized protein</fullName>
    </submittedName>
</protein>
<dbReference type="EMBL" id="CAJNDS010000414">
    <property type="protein sequence ID" value="CAE7203861.1"/>
    <property type="molecule type" value="Genomic_DNA"/>
</dbReference>
<dbReference type="AlphaFoldDB" id="A0A812JDK9"/>
<feature type="transmembrane region" description="Helical" evidence="1">
    <location>
        <begin position="65"/>
        <end position="87"/>
    </location>
</feature>
<reference evidence="2" key="1">
    <citation type="submission" date="2021-02" db="EMBL/GenBank/DDBJ databases">
        <authorList>
            <person name="Dougan E. K."/>
            <person name="Rhodes N."/>
            <person name="Thang M."/>
            <person name="Chan C."/>
        </authorList>
    </citation>
    <scope>NUCLEOTIDE SEQUENCE</scope>
</reference>
<dbReference type="Proteomes" id="UP000604046">
    <property type="component" value="Unassembled WGS sequence"/>
</dbReference>
<evidence type="ECO:0000256" key="1">
    <source>
        <dbReference type="SAM" id="Phobius"/>
    </source>
</evidence>
<name>A0A812JDK9_9DINO</name>
<keyword evidence="1" id="KW-0472">Membrane</keyword>
<proteinExistence type="predicted"/>
<keyword evidence="1" id="KW-0812">Transmembrane</keyword>
<sequence>MSAVLRSDLFGGNRAYFLIFAGQTDSEFADGIRSNVYAVLIECVVFMALQLAVKAATGFSLWEFACYAIIMDFTFWLHTLSAAYMIWNLTLVEHGGFFTLITWAEQIESHVSVPWESL</sequence>
<keyword evidence="1" id="KW-1133">Transmembrane helix</keyword>
<evidence type="ECO:0000313" key="3">
    <source>
        <dbReference type="Proteomes" id="UP000604046"/>
    </source>
</evidence>
<organism evidence="2 3">
    <name type="scientific">Symbiodinium natans</name>
    <dbReference type="NCBI Taxonomy" id="878477"/>
    <lineage>
        <taxon>Eukaryota</taxon>
        <taxon>Sar</taxon>
        <taxon>Alveolata</taxon>
        <taxon>Dinophyceae</taxon>
        <taxon>Suessiales</taxon>
        <taxon>Symbiodiniaceae</taxon>
        <taxon>Symbiodinium</taxon>
    </lineage>
</organism>
<feature type="transmembrane region" description="Helical" evidence="1">
    <location>
        <begin position="36"/>
        <end position="53"/>
    </location>
</feature>